<dbReference type="PRINTS" id="PR00116">
    <property type="entry name" value="ARGINASE"/>
</dbReference>
<name>A0ABY7Z2U4_9HYPH</name>
<dbReference type="Proteomes" id="UP001222118">
    <property type="component" value="Chromosome"/>
</dbReference>
<evidence type="ECO:0000256" key="5">
    <source>
        <dbReference type="ARBA" id="ARBA00022723"/>
    </source>
</evidence>
<keyword evidence="5 12" id="KW-0479">Metal-binding</keyword>
<dbReference type="SUPFAM" id="SSF52768">
    <property type="entry name" value="Arginase/deacetylase"/>
    <property type="match status" value="1"/>
</dbReference>
<comment type="similarity">
    <text evidence="10 11">Belongs to the arginase family.</text>
</comment>
<evidence type="ECO:0000256" key="9">
    <source>
        <dbReference type="NCBIfam" id="TIGR01229"/>
    </source>
</evidence>
<protein>
    <recommendedName>
        <fullName evidence="3 9">Arginase</fullName>
        <ecNumber evidence="2 9">3.5.3.1</ecNumber>
    </recommendedName>
</protein>
<evidence type="ECO:0000256" key="8">
    <source>
        <dbReference type="ARBA" id="ARBA00047391"/>
    </source>
</evidence>
<sequence>MDLLGIPSDAGASRRGCSMGPEALRVAGLRETLVSLGHDVADLGDLRKESGLNQLSVAARQAEVLALAAQSSEKGLASLQRGRLPIFLGGDHSLSMGTISGVARHCAAAKRALHVLWIDAHGDFNTPATSPSGNLHGMPLALLCNEPEFGEAFRGDWRGSVDPQNVTILGARSIDRAERQLLETRGVDVVDMRRIDELGAAALMREIIEKVQATDAHLHVSLDVDAIDPAIAPGAGTPVAGGLTYREAHIAMEMLHDAQCLGSLDIVELNLFLDHAGRSAEILVDLTASLFGRQIMPRQPTRRLIVATPVAH</sequence>
<keyword evidence="4 12" id="KW-0056">Arginine metabolism</keyword>
<dbReference type="EC" id="3.5.3.1" evidence="2 9"/>
<evidence type="ECO:0000256" key="3">
    <source>
        <dbReference type="ARBA" id="ARBA00018123"/>
    </source>
</evidence>
<keyword evidence="14" id="KW-1185">Reference proteome</keyword>
<evidence type="ECO:0000256" key="4">
    <source>
        <dbReference type="ARBA" id="ARBA00022503"/>
    </source>
</evidence>
<evidence type="ECO:0000256" key="11">
    <source>
        <dbReference type="RuleBase" id="RU003684"/>
    </source>
</evidence>
<comment type="cofactor">
    <cofactor evidence="12">
        <name>Mn(2+)</name>
        <dbReference type="ChEBI" id="CHEBI:29035"/>
    </cofactor>
    <text evidence="12">Binds 2 manganese ions per subunit.</text>
</comment>
<dbReference type="PANTHER" id="PTHR43782:SF3">
    <property type="entry name" value="ARGINASE"/>
    <property type="match status" value="1"/>
</dbReference>
<dbReference type="GO" id="GO:0004053">
    <property type="term" value="F:arginase activity"/>
    <property type="evidence" value="ECO:0007669"/>
    <property type="project" value="UniProtKB-EC"/>
</dbReference>
<dbReference type="Pfam" id="PF00491">
    <property type="entry name" value="Arginase"/>
    <property type="match status" value="1"/>
</dbReference>
<accession>A0ABY7Z2U4</accession>
<dbReference type="EMBL" id="CP118247">
    <property type="protein sequence ID" value="WDR07603.1"/>
    <property type="molecule type" value="Genomic_DNA"/>
</dbReference>
<keyword evidence="6 11" id="KW-0378">Hydrolase</keyword>
<evidence type="ECO:0000313" key="14">
    <source>
        <dbReference type="Proteomes" id="UP001222118"/>
    </source>
</evidence>
<dbReference type="PROSITE" id="PS01053">
    <property type="entry name" value="ARGINASE_1"/>
    <property type="match status" value="1"/>
</dbReference>
<comment type="catalytic activity">
    <reaction evidence="8 12">
        <text>L-arginine + H2O = urea + L-ornithine</text>
        <dbReference type="Rhea" id="RHEA:20569"/>
        <dbReference type="ChEBI" id="CHEBI:15377"/>
        <dbReference type="ChEBI" id="CHEBI:16199"/>
        <dbReference type="ChEBI" id="CHEBI:32682"/>
        <dbReference type="ChEBI" id="CHEBI:46911"/>
        <dbReference type="EC" id="3.5.3.1"/>
    </reaction>
</comment>
<dbReference type="InterPro" id="IPR006035">
    <property type="entry name" value="Ureohydrolase"/>
</dbReference>
<reference evidence="13 14" key="1">
    <citation type="submission" date="2023-02" db="EMBL/GenBank/DDBJ databases">
        <title>Devosia chondri sp. nov., isolated from the phycosphere of marine algae.</title>
        <authorList>
            <person name="Kim J.M."/>
            <person name="Lee J.K."/>
            <person name="Choi B.J."/>
            <person name="Bayburt H."/>
            <person name="Jeon C.O."/>
        </authorList>
    </citation>
    <scope>NUCLEOTIDE SEQUENCE [LARGE SCALE GENOMIC DNA]</scope>
    <source>
        <strain evidence="13 14">G2-5</strain>
    </source>
</reference>
<evidence type="ECO:0000256" key="2">
    <source>
        <dbReference type="ARBA" id="ARBA00012168"/>
    </source>
</evidence>
<evidence type="ECO:0000256" key="1">
    <source>
        <dbReference type="ARBA" id="ARBA00005098"/>
    </source>
</evidence>
<proteinExistence type="inferred from homology"/>
<dbReference type="Gene3D" id="3.40.800.10">
    <property type="entry name" value="Ureohydrolase domain"/>
    <property type="match status" value="1"/>
</dbReference>
<dbReference type="PIRSF" id="PIRSF036979">
    <property type="entry name" value="Arginase"/>
    <property type="match status" value="1"/>
</dbReference>
<dbReference type="InterPro" id="IPR023696">
    <property type="entry name" value="Ureohydrolase_dom_sf"/>
</dbReference>
<dbReference type="InterPro" id="IPR014033">
    <property type="entry name" value="Arginase"/>
</dbReference>
<evidence type="ECO:0000256" key="10">
    <source>
        <dbReference type="PROSITE-ProRule" id="PRU00742"/>
    </source>
</evidence>
<dbReference type="CDD" id="cd09989">
    <property type="entry name" value="Arginase"/>
    <property type="match status" value="1"/>
</dbReference>
<gene>
    <name evidence="13" type="primary">rocF</name>
    <name evidence="13" type="ORF">PSQ90_00200</name>
</gene>
<keyword evidence="7 12" id="KW-0464">Manganese</keyword>
<evidence type="ECO:0000256" key="7">
    <source>
        <dbReference type="ARBA" id="ARBA00023211"/>
    </source>
</evidence>
<comment type="pathway">
    <text evidence="1">Nitrogen metabolism; urea cycle; L-ornithine and urea from L-arginine: step 1/1.</text>
</comment>
<organism evidence="13 14">
    <name type="scientific">Devosia rhodophyticola</name>
    <dbReference type="NCBI Taxonomy" id="3026423"/>
    <lineage>
        <taxon>Bacteria</taxon>
        <taxon>Pseudomonadati</taxon>
        <taxon>Pseudomonadota</taxon>
        <taxon>Alphaproteobacteria</taxon>
        <taxon>Hyphomicrobiales</taxon>
        <taxon>Devosiaceae</taxon>
        <taxon>Devosia</taxon>
    </lineage>
</organism>
<dbReference type="PROSITE" id="PS51409">
    <property type="entry name" value="ARGINASE_2"/>
    <property type="match status" value="1"/>
</dbReference>
<evidence type="ECO:0000256" key="6">
    <source>
        <dbReference type="ARBA" id="ARBA00022801"/>
    </source>
</evidence>
<dbReference type="PANTHER" id="PTHR43782">
    <property type="entry name" value="ARGINASE"/>
    <property type="match status" value="1"/>
</dbReference>
<evidence type="ECO:0000313" key="13">
    <source>
        <dbReference type="EMBL" id="WDR07603.1"/>
    </source>
</evidence>
<dbReference type="InterPro" id="IPR020855">
    <property type="entry name" value="Ureohydrolase_Mn_BS"/>
</dbReference>
<evidence type="ECO:0000256" key="12">
    <source>
        <dbReference type="RuleBase" id="RU361159"/>
    </source>
</evidence>
<dbReference type="NCBIfam" id="TIGR01229">
    <property type="entry name" value="rocF_arginase"/>
    <property type="match status" value="1"/>
</dbReference>